<comment type="caution">
    <text evidence="2">The sequence shown here is derived from an EMBL/GenBank/DDBJ whole genome shotgun (WGS) entry which is preliminary data.</text>
</comment>
<proteinExistence type="predicted"/>
<accession>A0AA88CD12</accession>
<dbReference type="EMBL" id="BMWW01000005">
    <property type="protein sequence ID" value="GGY96169.1"/>
    <property type="molecule type" value="Genomic_DNA"/>
</dbReference>
<dbReference type="RefSeq" id="WP_377596564.1">
    <property type="nucleotide sequence ID" value="NZ_JBHMDQ010000016.1"/>
</dbReference>
<reference evidence="2" key="1">
    <citation type="journal article" date="2014" name="Int. J. Syst. Evol. Microbiol.">
        <title>Complete genome sequence of Corynebacterium casei LMG S-19264T (=DSM 44701T), isolated from a smear-ripened cheese.</title>
        <authorList>
            <consortium name="US DOE Joint Genome Institute (JGI-PGF)"/>
            <person name="Walter F."/>
            <person name="Albersmeier A."/>
            <person name="Kalinowski J."/>
            <person name="Ruckert C."/>
        </authorList>
    </citation>
    <scope>NUCLEOTIDE SEQUENCE</scope>
    <source>
        <strain evidence="2">KCTC 12344</strain>
    </source>
</reference>
<dbReference type="AlphaFoldDB" id="A0AA88CD12"/>
<name>A0AA88CD12_9BURK</name>
<dbReference type="Proteomes" id="UP000619512">
    <property type="component" value="Unassembled WGS sequence"/>
</dbReference>
<gene>
    <name evidence="2" type="ORF">GCM10007388_31970</name>
</gene>
<reference evidence="2" key="2">
    <citation type="submission" date="2022-12" db="EMBL/GenBank/DDBJ databases">
        <authorList>
            <person name="Sun Q."/>
            <person name="Kim S."/>
        </authorList>
    </citation>
    <scope>NUCLEOTIDE SEQUENCE</scope>
    <source>
        <strain evidence="2">KCTC 12344</strain>
    </source>
</reference>
<feature type="chain" id="PRO_5041693119" evidence="1">
    <location>
        <begin position="19"/>
        <end position="174"/>
    </location>
</feature>
<organism evidence="2 3">
    <name type="scientific">Pseudoduganella plicata</name>
    <dbReference type="NCBI Taxonomy" id="321984"/>
    <lineage>
        <taxon>Bacteria</taxon>
        <taxon>Pseudomonadati</taxon>
        <taxon>Pseudomonadota</taxon>
        <taxon>Betaproteobacteria</taxon>
        <taxon>Burkholderiales</taxon>
        <taxon>Oxalobacteraceae</taxon>
        <taxon>Telluria group</taxon>
        <taxon>Pseudoduganella</taxon>
    </lineage>
</organism>
<evidence type="ECO:0000313" key="2">
    <source>
        <dbReference type="EMBL" id="GGY96169.1"/>
    </source>
</evidence>
<protein>
    <submittedName>
        <fullName evidence="2">Uncharacterized protein</fullName>
    </submittedName>
</protein>
<evidence type="ECO:0000256" key="1">
    <source>
        <dbReference type="SAM" id="SignalP"/>
    </source>
</evidence>
<feature type="signal peptide" evidence="1">
    <location>
        <begin position="1"/>
        <end position="18"/>
    </location>
</feature>
<keyword evidence="1" id="KW-0732">Signal</keyword>
<evidence type="ECO:0000313" key="3">
    <source>
        <dbReference type="Proteomes" id="UP000619512"/>
    </source>
</evidence>
<sequence length="174" mass="19533">MRTLVAAAVLATTLPASACLIYNNYRAFAPDVPDTFDWDDAPLNPLLTAPQVRVVKIKRAPREPADYVGRVMRCTMGQAHLQVRWPATGGPPLKDVGFRFRKLQDGAIFFDAAPQQGTIRRNTMEYEFFIFESAQEAAEKLDMEIEVYAVNADRERGMGTRLRIHAPPAPVDKR</sequence>